<dbReference type="RefSeq" id="WP_162345558.1">
    <property type="nucleotide sequence ID" value="NZ_JAAEAA010000006.1"/>
</dbReference>
<dbReference type="EMBL" id="JAAEAA010000006">
    <property type="protein sequence ID" value="NDK55499.1"/>
    <property type="molecule type" value="Genomic_DNA"/>
</dbReference>
<dbReference type="Proteomes" id="UP000478546">
    <property type="component" value="Unassembled WGS sequence"/>
</dbReference>
<evidence type="ECO:0000313" key="3">
    <source>
        <dbReference type="Proteomes" id="UP000478546"/>
    </source>
</evidence>
<dbReference type="AlphaFoldDB" id="A0A6B2GX38"/>
<feature type="transmembrane region" description="Helical" evidence="1">
    <location>
        <begin position="88"/>
        <end position="111"/>
    </location>
</feature>
<dbReference type="Pfam" id="PF04020">
    <property type="entry name" value="Phage_holin_4_2"/>
    <property type="match status" value="1"/>
</dbReference>
<comment type="caution">
    <text evidence="2">The sequence shown here is derived from an EMBL/GenBank/DDBJ whole genome shotgun (WGS) entry which is preliminary data.</text>
</comment>
<name>A0A6B2GX38_9BACT</name>
<sequence length="112" mass="12099">MTGFLIKVLLTGIAVIIATYIIPGVTITDSFLTAFVFAFVLALLNTFVKPVLTFLTIPITIMTLGLFLIVINVGMVLLADYLVDGIDIAGFFTALIFGVAIAILTWILNLIF</sequence>
<accession>A0A6B2GX38</accession>
<reference evidence="2 3" key="1">
    <citation type="submission" date="2020-01" db="EMBL/GenBank/DDBJ databases">
        <authorList>
            <person name="Kim M.K."/>
        </authorList>
    </citation>
    <scope>NUCLEOTIDE SEQUENCE [LARGE SCALE GENOMIC DNA]</scope>
    <source>
        <strain evidence="2 3">BT213</strain>
    </source>
</reference>
<feature type="transmembrane region" description="Helical" evidence="1">
    <location>
        <begin position="31"/>
        <end position="48"/>
    </location>
</feature>
<organism evidence="2 3">
    <name type="scientific">Pontibacter fetidus</name>
    <dbReference type="NCBI Taxonomy" id="2700082"/>
    <lineage>
        <taxon>Bacteria</taxon>
        <taxon>Pseudomonadati</taxon>
        <taxon>Bacteroidota</taxon>
        <taxon>Cytophagia</taxon>
        <taxon>Cytophagales</taxon>
        <taxon>Hymenobacteraceae</taxon>
        <taxon>Pontibacter</taxon>
    </lineage>
</organism>
<dbReference type="PANTHER" id="PTHR37309:SF1">
    <property type="entry name" value="SLR0284 PROTEIN"/>
    <property type="match status" value="1"/>
</dbReference>
<keyword evidence="1" id="KW-1133">Transmembrane helix</keyword>
<protein>
    <submittedName>
        <fullName evidence="2">Phage holin family protein</fullName>
    </submittedName>
</protein>
<keyword evidence="1" id="KW-0472">Membrane</keyword>
<keyword evidence="1" id="KW-0812">Transmembrane</keyword>
<proteinExistence type="predicted"/>
<gene>
    <name evidence="2" type="ORF">GWO68_06185</name>
</gene>
<keyword evidence="3" id="KW-1185">Reference proteome</keyword>
<evidence type="ECO:0000256" key="1">
    <source>
        <dbReference type="SAM" id="Phobius"/>
    </source>
</evidence>
<feature type="transmembrane region" description="Helical" evidence="1">
    <location>
        <begin position="55"/>
        <end position="82"/>
    </location>
</feature>
<dbReference type="PANTHER" id="PTHR37309">
    <property type="entry name" value="SLR0284 PROTEIN"/>
    <property type="match status" value="1"/>
</dbReference>
<feature type="transmembrane region" description="Helical" evidence="1">
    <location>
        <begin position="5"/>
        <end position="25"/>
    </location>
</feature>
<dbReference type="InterPro" id="IPR007165">
    <property type="entry name" value="Phage_holin_4_2"/>
</dbReference>
<evidence type="ECO:0000313" key="2">
    <source>
        <dbReference type="EMBL" id="NDK55499.1"/>
    </source>
</evidence>